<evidence type="ECO:0000256" key="1">
    <source>
        <dbReference type="SAM" id="MobiDB-lite"/>
    </source>
</evidence>
<protein>
    <submittedName>
        <fullName evidence="2">Uncharacterized protein</fullName>
    </submittedName>
</protein>
<dbReference type="Proteomes" id="UP000007752">
    <property type="component" value="Chromosome 5"/>
</dbReference>
<evidence type="ECO:0000313" key="2">
    <source>
        <dbReference type="EMBL" id="EEE63654.1"/>
    </source>
</evidence>
<sequence>MSSVAVSKRGRPRRAWKEIRAGVAAVPLPLSTPSRSALSCHRRRRPPDPRCRAAVVESSSSTPSKSVPSLRIQAVASASSTAVAPDPRRRLGILDCRRSGSTPPRRSPRHPAAPVFIVEVGERGEAAGCGVRHRGGERPEAAASPVKLRMGCVGGESGEG</sequence>
<organism evidence="2">
    <name type="scientific">Oryza sativa subsp. japonica</name>
    <name type="common">Rice</name>
    <dbReference type="NCBI Taxonomy" id="39947"/>
    <lineage>
        <taxon>Eukaryota</taxon>
        <taxon>Viridiplantae</taxon>
        <taxon>Streptophyta</taxon>
        <taxon>Embryophyta</taxon>
        <taxon>Tracheophyta</taxon>
        <taxon>Spermatophyta</taxon>
        <taxon>Magnoliopsida</taxon>
        <taxon>Liliopsida</taxon>
        <taxon>Poales</taxon>
        <taxon>Poaceae</taxon>
        <taxon>BOP clade</taxon>
        <taxon>Oryzoideae</taxon>
        <taxon>Oryzeae</taxon>
        <taxon>Oryzinae</taxon>
        <taxon>Oryza</taxon>
        <taxon>Oryza sativa</taxon>
    </lineage>
</organism>
<reference evidence="2" key="1">
    <citation type="journal article" date="2005" name="PLoS Biol.">
        <title>The genomes of Oryza sativa: a history of duplications.</title>
        <authorList>
            <person name="Yu J."/>
            <person name="Wang J."/>
            <person name="Lin W."/>
            <person name="Li S."/>
            <person name="Li H."/>
            <person name="Zhou J."/>
            <person name="Ni P."/>
            <person name="Dong W."/>
            <person name="Hu S."/>
            <person name="Zeng C."/>
            <person name="Zhang J."/>
            <person name="Zhang Y."/>
            <person name="Li R."/>
            <person name="Xu Z."/>
            <person name="Li S."/>
            <person name="Li X."/>
            <person name="Zheng H."/>
            <person name="Cong L."/>
            <person name="Lin L."/>
            <person name="Yin J."/>
            <person name="Geng J."/>
            <person name="Li G."/>
            <person name="Shi J."/>
            <person name="Liu J."/>
            <person name="Lv H."/>
            <person name="Li J."/>
            <person name="Wang J."/>
            <person name="Deng Y."/>
            <person name="Ran L."/>
            <person name="Shi X."/>
            <person name="Wang X."/>
            <person name="Wu Q."/>
            <person name="Li C."/>
            <person name="Ren X."/>
            <person name="Wang J."/>
            <person name="Wang X."/>
            <person name="Li D."/>
            <person name="Liu D."/>
            <person name="Zhang X."/>
            <person name="Ji Z."/>
            <person name="Zhao W."/>
            <person name="Sun Y."/>
            <person name="Zhang Z."/>
            <person name="Bao J."/>
            <person name="Han Y."/>
            <person name="Dong L."/>
            <person name="Ji J."/>
            <person name="Chen P."/>
            <person name="Wu S."/>
            <person name="Liu J."/>
            <person name="Xiao Y."/>
            <person name="Bu D."/>
            <person name="Tan J."/>
            <person name="Yang L."/>
            <person name="Ye C."/>
            <person name="Zhang J."/>
            <person name="Xu J."/>
            <person name="Zhou Y."/>
            <person name="Yu Y."/>
            <person name="Zhang B."/>
            <person name="Zhuang S."/>
            <person name="Wei H."/>
            <person name="Liu B."/>
            <person name="Lei M."/>
            <person name="Yu H."/>
            <person name="Li Y."/>
            <person name="Xu H."/>
            <person name="Wei S."/>
            <person name="He X."/>
            <person name="Fang L."/>
            <person name="Zhang Z."/>
            <person name="Zhang Y."/>
            <person name="Huang X."/>
            <person name="Su Z."/>
            <person name="Tong W."/>
            <person name="Li J."/>
            <person name="Tong Z."/>
            <person name="Li S."/>
            <person name="Ye J."/>
            <person name="Wang L."/>
            <person name="Fang L."/>
            <person name="Lei T."/>
            <person name="Chen C."/>
            <person name="Chen H."/>
            <person name="Xu Z."/>
            <person name="Li H."/>
            <person name="Huang H."/>
            <person name="Zhang F."/>
            <person name="Xu H."/>
            <person name="Li N."/>
            <person name="Zhao C."/>
            <person name="Li S."/>
            <person name="Dong L."/>
            <person name="Huang Y."/>
            <person name="Li L."/>
            <person name="Xi Y."/>
            <person name="Qi Q."/>
            <person name="Li W."/>
            <person name="Zhang B."/>
            <person name="Hu W."/>
            <person name="Zhang Y."/>
            <person name="Tian X."/>
            <person name="Jiao Y."/>
            <person name="Liang X."/>
            <person name="Jin J."/>
            <person name="Gao L."/>
            <person name="Zheng W."/>
            <person name="Hao B."/>
            <person name="Liu S."/>
            <person name="Wang W."/>
            <person name="Yuan L."/>
            <person name="Cao M."/>
            <person name="McDermott J."/>
            <person name="Samudrala R."/>
            <person name="Wang J."/>
            <person name="Wong G.K."/>
            <person name="Yang H."/>
        </authorList>
    </citation>
    <scope>NUCLEOTIDE SEQUENCE [LARGE SCALE GENOMIC DNA]</scope>
</reference>
<name>A0A8J8XUV5_ORYSJ</name>
<dbReference type="AlphaFoldDB" id="A0A8J8XUV5"/>
<gene>
    <name evidence="2" type="ORF">OsJ_18471</name>
</gene>
<reference evidence="2" key="2">
    <citation type="submission" date="2008-12" db="EMBL/GenBank/DDBJ databases">
        <title>Improved gene annotation of the rice (Oryza sativa) genomes.</title>
        <authorList>
            <person name="Wang J."/>
            <person name="Li R."/>
            <person name="Fan W."/>
            <person name="Huang Q."/>
            <person name="Zhang J."/>
            <person name="Zhou Y."/>
            <person name="Hu Y."/>
            <person name="Zi S."/>
            <person name="Li J."/>
            <person name="Ni P."/>
            <person name="Zheng H."/>
            <person name="Zhang Y."/>
            <person name="Zhao M."/>
            <person name="Hao Q."/>
            <person name="McDermott J."/>
            <person name="Samudrala R."/>
            <person name="Kristiansen K."/>
            <person name="Wong G.K.-S."/>
        </authorList>
    </citation>
    <scope>NUCLEOTIDE SEQUENCE</scope>
</reference>
<proteinExistence type="predicted"/>
<feature type="region of interest" description="Disordered" evidence="1">
    <location>
        <begin position="30"/>
        <end position="51"/>
    </location>
</feature>
<dbReference type="EMBL" id="CM000142">
    <property type="protein sequence ID" value="EEE63654.1"/>
    <property type="molecule type" value="Genomic_DNA"/>
</dbReference>
<feature type="region of interest" description="Disordered" evidence="1">
    <location>
        <begin position="81"/>
        <end position="112"/>
    </location>
</feature>
<feature type="compositionally biased region" description="Low complexity" evidence="1">
    <location>
        <begin position="99"/>
        <end position="112"/>
    </location>
</feature>
<accession>A0A8J8XUV5</accession>